<keyword evidence="1" id="KW-1133">Transmembrane helix</keyword>
<dbReference type="GO" id="GO:0004673">
    <property type="term" value="F:protein histidine kinase activity"/>
    <property type="evidence" value="ECO:0007669"/>
    <property type="project" value="UniProtKB-EC"/>
</dbReference>
<keyword evidence="1" id="KW-0812">Transmembrane</keyword>
<reference evidence="3 4" key="1">
    <citation type="submission" date="2024-09" db="EMBL/GenBank/DDBJ databases">
        <authorList>
            <person name="Sun Q."/>
            <person name="Mori K."/>
        </authorList>
    </citation>
    <scope>NUCLEOTIDE SEQUENCE [LARGE SCALE GENOMIC DNA]</scope>
    <source>
        <strain evidence="3 4">KCTC 52403</strain>
    </source>
</reference>
<gene>
    <name evidence="3" type="ORF">ACFFFU_01480</name>
</gene>
<dbReference type="InterPro" id="IPR010559">
    <property type="entry name" value="Sig_transdc_His_kin_internal"/>
</dbReference>
<dbReference type="EMBL" id="JBHLTF010000004">
    <property type="protein sequence ID" value="MFC0716433.1"/>
    <property type="molecule type" value="Genomic_DNA"/>
</dbReference>
<evidence type="ECO:0000313" key="3">
    <source>
        <dbReference type="EMBL" id="MFC0716433.1"/>
    </source>
</evidence>
<feature type="transmembrane region" description="Helical" evidence="1">
    <location>
        <begin position="84"/>
        <end position="107"/>
    </location>
</feature>
<keyword evidence="3" id="KW-0418">Kinase</keyword>
<sequence length="345" mass="37529">MNERSAASTPQETVAALGQPNSVLWLILSTQALATILALAPGVEMDRWLYYCLISFLLQWVGLLTLGLIMLFRRQLDTLSPLRLSWMAVILLLASILIVGAVGLALLPEVFPINQNQLLDDWGRTGMMITAAGVLAALAFQNHWRSKQLAIRAKQAELDALRARVEPHFLFNALNTAIALLHKRPETAEHVLLALSDLFRAALSISREHQLGEEIKLTQQYLMIESLRLGDRLHVEWDVDAAPDDVPIPVLALQTIVENAIRHGIERLPGGGAGVRIIAEANAKGTQILVIKPVPPGDQGRTGHKVGLAATRARLEAMGPAAASLRTTHANGQFEARISLPAATC</sequence>
<dbReference type="Proteomes" id="UP001589898">
    <property type="component" value="Unassembled WGS sequence"/>
</dbReference>
<organism evidence="3 4">
    <name type="scientific">Luteimonas padinae</name>
    <dbReference type="NCBI Taxonomy" id="1714359"/>
    <lineage>
        <taxon>Bacteria</taxon>
        <taxon>Pseudomonadati</taxon>
        <taxon>Pseudomonadota</taxon>
        <taxon>Gammaproteobacteria</taxon>
        <taxon>Lysobacterales</taxon>
        <taxon>Lysobacteraceae</taxon>
        <taxon>Luteimonas</taxon>
    </lineage>
</organism>
<dbReference type="InterPro" id="IPR050640">
    <property type="entry name" value="Bact_2-comp_sensor_kinase"/>
</dbReference>
<dbReference type="PANTHER" id="PTHR34220:SF7">
    <property type="entry name" value="SENSOR HISTIDINE KINASE YPDA"/>
    <property type="match status" value="1"/>
</dbReference>
<dbReference type="InterPro" id="IPR036890">
    <property type="entry name" value="HATPase_C_sf"/>
</dbReference>
<dbReference type="Pfam" id="PF06580">
    <property type="entry name" value="His_kinase"/>
    <property type="match status" value="1"/>
</dbReference>
<dbReference type="Gene3D" id="3.30.565.10">
    <property type="entry name" value="Histidine kinase-like ATPase, C-terminal domain"/>
    <property type="match status" value="1"/>
</dbReference>
<feature type="transmembrane region" description="Helical" evidence="1">
    <location>
        <begin position="23"/>
        <end position="42"/>
    </location>
</feature>
<proteinExistence type="predicted"/>
<keyword evidence="4" id="KW-1185">Reference proteome</keyword>
<keyword evidence="1" id="KW-0472">Membrane</keyword>
<protein>
    <submittedName>
        <fullName evidence="3">Sensor histidine kinase</fullName>
        <ecNumber evidence="3">2.7.13.3</ecNumber>
    </submittedName>
</protein>
<accession>A0ABV6SSK4</accession>
<dbReference type="PANTHER" id="PTHR34220">
    <property type="entry name" value="SENSOR HISTIDINE KINASE YPDA"/>
    <property type="match status" value="1"/>
</dbReference>
<feature type="transmembrane region" description="Helical" evidence="1">
    <location>
        <begin position="48"/>
        <end position="72"/>
    </location>
</feature>
<keyword evidence="3" id="KW-0808">Transferase</keyword>
<comment type="caution">
    <text evidence="3">The sequence shown here is derived from an EMBL/GenBank/DDBJ whole genome shotgun (WGS) entry which is preliminary data.</text>
</comment>
<evidence type="ECO:0000259" key="2">
    <source>
        <dbReference type="Pfam" id="PF06580"/>
    </source>
</evidence>
<evidence type="ECO:0000256" key="1">
    <source>
        <dbReference type="SAM" id="Phobius"/>
    </source>
</evidence>
<dbReference type="EC" id="2.7.13.3" evidence="3"/>
<feature type="transmembrane region" description="Helical" evidence="1">
    <location>
        <begin position="127"/>
        <end position="144"/>
    </location>
</feature>
<feature type="domain" description="Signal transduction histidine kinase internal region" evidence="2">
    <location>
        <begin position="156"/>
        <end position="233"/>
    </location>
</feature>
<evidence type="ECO:0000313" key="4">
    <source>
        <dbReference type="Proteomes" id="UP001589898"/>
    </source>
</evidence>
<name>A0ABV6SSK4_9GAMM</name>
<dbReference type="RefSeq" id="WP_189498982.1">
    <property type="nucleotide sequence ID" value="NZ_BMZT01000012.1"/>
</dbReference>